<reference evidence="4 5" key="1">
    <citation type="submission" date="2020-04" db="EMBL/GenBank/DDBJ databases">
        <title>Perkinsus olseni comparative genomics.</title>
        <authorList>
            <person name="Bogema D.R."/>
        </authorList>
    </citation>
    <scope>NUCLEOTIDE SEQUENCE [LARGE SCALE GENOMIC DNA]</scope>
    <source>
        <strain evidence="4 5">ATCC PRA-207</strain>
    </source>
</reference>
<dbReference type="GO" id="GO:0003723">
    <property type="term" value="F:RNA binding"/>
    <property type="evidence" value="ECO:0007669"/>
    <property type="project" value="InterPro"/>
</dbReference>
<dbReference type="Proteomes" id="UP000553632">
    <property type="component" value="Unassembled WGS sequence"/>
</dbReference>
<dbReference type="SUPFAM" id="SSF55120">
    <property type="entry name" value="Pseudouridine synthase"/>
    <property type="match status" value="1"/>
</dbReference>
<dbReference type="GO" id="GO:0003779">
    <property type="term" value="F:actin binding"/>
    <property type="evidence" value="ECO:0007669"/>
    <property type="project" value="InterPro"/>
</dbReference>
<dbReference type="SUPFAM" id="SSF69340">
    <property type="entry name" value="C-terminal domain of adenylylcyclase associated protein"/>
    <property type="match status" value="1"/>
</dbReference>
<comment type="caution">
    <text evidence="4">The sequence shown here is derived from an EMBL/GenBank/DDBJ whole genome shotgun (WGS) entry which is preliminary data.</text>
</comment>
<dbReference type="GO" id="GO:0007015">
    <property type="term" value="P:actin filament organization"/>
    <property type="evidence" value="ECO:0007669"/>
    <property type="project" value="TreeGrafter"/>
</dbReference>
<proteinExistence type="inferred from homology"/>
<dbReference type="InterPro" id="IPR001837">
    <property type="entry name" value="Adenylate_cyclase-assoc_CAP"/>
</dbReference>
<feature type="non-terminal residue" evidence="4">
    <location>
        <position position="1"/>
    </location>
</feature>
<dbReference type="InterPro" id="IPR013912">
    <property type="entry name" value="Adenylate_cyclase-assoc_CAP_C"/>
</dbReference>
<dbReference type="InterPro" id="IPR016098">
    <property type="entry name" value="CAP/MinC_C"/>
</dbReference>
<evidence type="ECO:0000256" key="1">
    <source>
        <dbReference type="ARBA" id="ARBA00007659"/>
    </source>
</evidence>
<dbReference type="InterPro" id="IPR017901">
    <property type="entry name" value="C-CAP_CF_C-like"/>
</dbReference>
<dbReference type="Gene3D" id="2.160.20.70">
    <property type="match status" value="2"/>
</dbReference>
<dbReference type="GO" id="GO:0001522">
    <property type="term" value="P:pseudouridine synthesis"/>
    <property type="evidence" value="ECO:0007669"/>
    <property type="project" value="InterPro"/>
</dbReference>
<organism evidence="4 5">
    <name type="scientific">Perkinsus olseni</name>
    <name type="common">Perkinsus atlanticus</name>
    <dbReference type="NCBI Taxonomy" id="32597"/>
    <lineage>
        <taxon>Eukaryota</taxon>
        <taxon>Sar</taxon>
        <taxon>Alveolata</taxon>
        <taxon>Perkinsozoa</taxon>
        <taxon>Perkinsea</taxon>
        <taxon>Perkinsida</taxon>
        <taxon>Perkinsidae</taxon>
        <taxon>Perkinsus</taxon>
    </lineage>
</organism>
<comment type="similarity">
    <text evidence="1">Belongs to the CAP family.</text>
</comment>
<evidence type="ECO:0000259" key="3">
    <source>
        <dbReference type="PROSITE" id="PS51329"/>
    </source>
</evidence>
<dbReference type="GO" id="GO:0005737">
    <property type="term" value="C:cytoplasm"/>
    <property type="evidence" value="ECO:0007669"/>
    <property type="project" value="TreeGrafter"/>
</dbReference>
<evidence type="ECO:0000256" key="2">
    <source>
        <dbReference type="ARBA" id="ARBA00023235"/>
    </source>
</evidence>
<feature type="domain" description="C-CAP/cofactor C-like" evidence="3">
    <location>
        <begin position="1"/>
        <end position="108"/>
    </location>
</feature>
<protein>
    <recommendedName>
        <fullName evidence="3">C-CAP/cofactor C-like domain-containing protein</fullName>
    </recommendedName>
</protein>
<feature type="non-terminal residue" evidence="4">
    <location>
        <position position="263"/>
    </location>
</feature>
<dbReference type="PANTHER" id="PTHR10652:SF0">
    <property type="entry name" value="ADENYLYL CYCLASE-ASSOCIATED PROTEIN"/>
    <property type="match status" value="1"/>
</dbReference>
<dbReference type="GO" id="GO:0009982">
    <property type="term" value="F:pseudouridine synthase activity"/>
    <property type="evidence" value="ECO:0007669"/>
    <property type="project" value="InterPro"/>
</dbReference>
<evidence type="ECO:0000313" key="5">
    <source>
        <dbReference type="Proteomes" id="UP000553632"/>
    </source>
</evidence>
<dbReference type="PANTHER" id="PTHR10652">
    <property type="entry name" value="ADENYLYL CYCLASE-ASSOCIATED PROTEIN"/>
    <property type="match status" value="1"/>
</dbReference>
<keyword evidence="2" id="KW-0413">Isomerase</keyword>
<name>A0A7J6SBS4_PEROL</name>
<keyword evidence="5" id="KW-1185">Reference proteome</keyword>
<dbReference type="InterPro" id="IPR020103">
    <property type="entry name" value="PsdUridine_synth_cat_dom_sf"/>
</dbReference>
<dbReference type="InterPro" id="IPR036223">
    <property type="entry name" value="CAP_C_sf"/>
</dbReference>
<dbReference type="EMBL" id="JABANO010019346">
    <property type="protein sequence ID" value="KAF4730317.1"/>
    <property type="molecule type" value="Genomic_DNA"/>
</dbReference>
<dbReference type="Gene3D" id="3.30.70.580">
    <property type="entry name" value="Pseudouridine synthase I, catalytic domain, N-terminal subdomain"/>
    <property type="match status" value="1"/>
</dbReference>
<dbReference type="GO" id="GO:0008179">
    <property type="term" value="F:adenylate cyclase binding"/>
    <property type="evidence" value="ECO:0007669"/>
    <property type="project" value="TreeGrafter"/>
</dbReference>
<dbReference type="InterPro" id="IPR020094">
    <property type="entry name" value="TruA/RsuA/RluB/E/F_N"/>
</dbReference>
<dbReference type="PROSITE" id="PS51329">
    <property type="entry name" value="C_CAP_COFACTOR_C"/>
    <property type="match status" value="1"/>
</dbReference>
<dbReference type="GO" id="GO:0019933">
    <property type="term" value="P:cAMP-mediated signaling"/>
    <property type="evidence" value="ECO:0007669"/>
    <property type="project" value="TreeGrafter"/>
</dbReference>
<gene>
    <name evidence="4" type="ORF">FOZ63_010309</name>
</gene>
<dbReference type="Pfam" id="PF08603">
    <property type="entry name" value="CAP_C"/>
    <property type="match status" value="2"/>
</dbReference>
<sequence>CKSVCLDGSKNVQLILESVISSVELVNCESCRVQTIGCVPCISIDKCSGVIVVVVLVSSILKLVNDQVQLFLSNASLDCAITTSKSSEMNLNIPISEDGDYKEMPIPEQFVHKLVGVEKQPAEAKLHSTVSDLFPKSWMDPSTSSSTPPAPTEATAAVPTLQLNAKRKCALVVGFNGTKYRGLQMNVDNCDRIEYVESDLLAAMKRAGVMKPDVERLEEIQWTRSSRTDAGVSAARIVVSAKILVHETPDVKGNRQADRVNRT</sequence>
<dbReference type="AlphaFoldDB" id="A0A7J6SBS4"/>
<accession>A0A7J6SBS4</accession>
<evidence type="ECO:0000313" key="4">
    <source>
        <dbReference type="EMBL" id="KAF4730317.1"/>
    </source>
</evidence>